<evidence type="ECO:0000256" key="10">
    <source>
        <dbReference type="ARBA" id="ARBA00023170"/>
    </source>
</evidence>
<keyword evidence="10" id="KW-0675">Receptor</keyword>
<dbReference type="InterPro" id="IPR046956">
    <property type="entry name" value="RLP23-like"/>
</dbReference>
<evidence type="ECO:0000313" key="17">
    <source>
        <dbReference type="Proteomes" id="UP000525078"/>
    </source>
</evidence>
<dbReference type="InterPro" id="IPR001611">
    <property type="entry name" value="Leu-rich_rpt"/>
</dbReference>
<feature type="domain" description="Disease resistance R13L4/SHOC-2-like LRR" evidence="15">
    <location>
        <begin position="96"/>
        <end position="314"/>
    </location>
</feature>
<evidence type="ECO:0000256" key="13">
    <source>
        <dbReference type="SAM" id="SignalP"/>
    </source>
</evidence>
<keyword evidence="8 12" id="KW-1133">Transmembrane helix</keyword>
<comment type="similarity">
    <text evidence="2">Belongs to the RLP family.</text>
</comment>
<evidence type="ECO:0000256" key="6">
    <source>
        <dbReference type="ARBA" id="ARBA00022729"/>
    </source>
</evidence>
<proteinExistence type="inferred from homology"/>
<dbReference type="Pfam" id="PF13855">
    <property type="entry name" value="LRR_8"/>
    <property type="match status" value="3"/>
</dbReference>
<evidence type="ECO:0000259" key="14">
    <source>
        <dbReference type="Pfam" id="PF08263"/>
    </source>
</evidence>
<evidence type="ECO:0000256" key="9">
    <source>
        <dbReference type="ARBA" id="ARBA00023136"/>
    </source>
</evidence>
<evidence type="ECO:0000259" key="15">
    <source>
        <dbReference type="Pfam" id="PF23598"/>
    </source>
</evidence>
<reference evidence="16 17" key="1">
    <citation type="journal article" date="2020" name="bioRxiv">
        <title>Sequence and annotation of 42 cannabis genomes reveals extensive copy number variation in cannabinoid synthesis and pathogen resistance genes.</title>
        <authorList>
            <person name="Mckernan K.J."/>
            <person name="Helbert Y."/>
            <person name="Kane L.T."/>
            <person name="Ebling H."/>
            <person name="Zhang L."/>
            <person name="Liu B."/>
            <person name="Eaton Z."/>
            <person name="Mclaughlin S."/>
            <person name="Kingan S."/>
            <person name="Baybayan P."/>
            <person name="Concepcion G."/>
            <person name="Jordan M."/>
            <person name="Riva A."/>
            <person name="Barbazuk W."/>
            <person name="Harkins T."/>
        </authorList>
    </citation>
    <scope>NUCLEOTIDE SEQUENCE [LARGE SCALE GENOMIC DNA]</scope>
    <source>
        <strain evidence="17">cv. Jamaican Lion 4</strain>
        <tissue evidence="16">Leaf</tissue>
    </source>
</reference>
<dbReference type="AlphaFoldDB" id="A0A7J6G7W0"/>
<keyword evidence="7" id="KW-0677">Repeat</keyword>
<dbReference type="EMBL" id="JAATIP010000070">
    <property type="protein sequence ID" value="KAF4379066.1"/>
    <property type="molecule type" value="Genomic_DNA"/>
</dbReference>
<keyword evidence="9 12" id="KW-0472">Membrane</keyword>
<dbReference type="PANTHER" id="PTHR48061">
    <property type="entry name" value="LEUCINE-RICH REPEAT RECEPTOR PROTEIN KINASE EMS1-LIKE-RELATED"/>
    <property type="match status" value="1"/>
</dbReference>
<feature type="domain" description="Leucine-rich repeat-containing N-terminal plant-type" evidence="14">
    <location>
        <begin position="33"/>
        <end position="75"/>
    </location>
</feature>
<evidence type="ECO:0000256" key="7">
    <source>
        <dbReference type="ARBA" id="ARBA00022737"/>
    </source>
</evidence>
<dbReference type="Pfam" id="PF08263">
    <property type="entry name" value="LRRNT_2"/>
    <property type="match status" value="1"/>
</dbReference>
<feature type="chain" id="PRO_5029659262" description="Verticillium wilt resistance-like protein" evidence="13">
    <location>
        <begin position="31"/>
        <end position="1064"/>
    </location>
</feature>
<dbReference type="PROSITE" id="PS51450">
    <property type="entry name" value="LRR"/>
    <property type="match status" value="2"/>
</dbReference>
<evidence type="ECO:0000256" key="8">
    <source>
        <dbReference type="ARBA" id="ARBA00022989"/>
    </source>
</evidence>
<dbReference type="FunFam" id="3.80.10.10:FF:000041">
    <property type="entry name" value="LRR receptor-like serine/threonine-protein kinase ERECTA"/>
    <property type="match status" value="1"/>
</dbReference>
<dbReference type="InterPro" id="IPR032675">
    <property type="entry name" value="LRR_dom_sf"/>
</dbReference>
<dbReference type="Proteomes" id="UP000525078">
    <property type="component" value="Unassembled WGS sequence"/>
</dbReference>
<feature type="signal peptide" evidence="13">
    <location>
        <begin position="1"/>
        <end position="30"/>
    </location>
</feature>
<dbReference type="InterPro" id="IPR013210">
    <property type="entry name" value="LRR_N_plant-typ"/>
</dbReference>
<evidence type="ECO:0000256" key="5">
    <source>
        <dbReference type="ARBA" id="ARBA00022692"/>
    </source>
</evidence>
<dbReference type="Pfam" id="PF00560">
    <property type="entry name" value="LRR_1"/>
    <property type="match status" value="5"/>
</dbReference>
<dbReference type="FunFam" id="3.80.10.10:FF:000095">
    <property type="entry name" value="LRR receptor-like serine/threonine-protein kinase GSO1"/>
    <property type="match status" value="2"/>
</dbReference>
<evidence type="ECO:0008006" key="18">
    <source>
        <dbReference type="Google" id="ProtNLM"/>
    </source>
</evidence>
<gene>
    <name evidence="16" type="ORF">F8388_022153</name>
</gene>
<dbReference type="InterPro" id="IPR055414">
    <property type="entry name" value="LRR_R13L4/SHOC2-like"/>
</dbReference>
<sequence length="1064" mass="117450">MRLIHQFSWLFFIPFSLILLLTVNLHTVSSQCLNDQKSLLLQLKNNLTFNTILSTKLVTWSSDQSSDCKAWKGVTFNGEGLVTGLNLSLEWISGGLHNNSTLFNLQHLKSLDLSWNIFNNILIPNEIGKLSNLSHLNLAYAGFVGQVPFTISHLTNLVTLDITTLQGKLNLDSIDFGVMVQNLSKLEELYFDGVNLSSSSSDWCKALSSSVPKLRVLSLSSCDLSGPLDESLGNLHSLSVIRLDYNNLSSTVSTSFSNFSNLTSLILNSNKLYGNFPEKIFQIPTLQNIDLSMNSLLHGVLPDFPQSNSLQTLELLSSNFSGALPTSIGNLKNLSKLDISACNFSGALPSSLAKLNQLMYLGLSYNKFTGQIPSFNMAKNLTEINLSHNSLGGTIPAALFALPSLQKIQLSNNNFSGQVVGFSNPSSSLLDTLDLSSNNLEGPLPKSIFKLRNLKILSLSSNKFNGTLQFDVIQRLVNLTSLDLSYNNLSINTSGKYSKFLSFPQFNTLMLASCKLTTFPDLKNQSKLAILDLSNNQFHGEIPNWIWGLESLMVLNLSHNSLMSLQEPYALSPFLFILDLHSNQLHGKIPILPPASTYIDLSINNFTSSIPVDIGNHLNGILFFSVSKNHLTGIIPESICNASSLIKVLDLSYNNLDKEIPECLYDMTQNLEVLNLRNNNFRGSIPNAFPVNCSLETLDLNGNSLQGKIPNSLSSCNKLEVLDLGNNFFIGEFPCLLRNISTLQVLVLQSNKFHGSIRCLNSNESWKVLQIMDLANNDFDGTIPDGSFIKLQAMLQPSSKTNRAHLDVQYDNGMYYQDSVTVSFKGMEMELVKILTVFTSIDLSFNHFVGAIPEELGQLQALYFLNLSNNALIGQIPSSIGNMAQLESLDLSSNKLNGSIPVSLANLNFLAFLNLSYNDLTGLIPSGNQIQTFPPESFVGNKGLRGCPLTDDCGKRVAPRNTTKKNGSEVENDNEIDWNLISAEIGLIVGFGAVILPLVFCKRWRIKYFECIDDVGVKLFPQLNLLSGLELRLIFAAGVLQEMEEVMFCLLLLILAYTNIMFKV</sequence>
<protein>
    <recommendedName>
        <fullName evidence="18">Verticillium wilt resistance-like protein</fullName>
    </recommendedName>
</protein>
<comment type="subcellular location">
    <subcellularLocation>
        <location evidence="1">Cell membrane</location>
        <topology evidence="1">Single-pass type I membrane protein</topology>
    </subcellularLocation>
</comment>
<dbReference type="GO" id="GO:0005886">
    <property type="term" value="C:plasma membrane"/>
    <property type="evidence" value="ECO:0007669"/>
    <property type="project" value="UniProtKB-SubCell"/>
</dbReference>
<dbReference type="SUPFAM" id="SSF52058">
    <property type="entry name" value="L domain-like"/>
    <property type="match status" value="4"/>
</dbReference>
<dbReference type="PANTHER" id="PTHR48061:SF2">
    <property type="entry name" value="RECEPTOR LIKE PROTEIN 30-LIKE"/>
    <property type="match status" value="1"/>
</dbReference>
<dbReference type="InterPro" id="IPR003591">
    <property type="entry name" value="Leu-rich_rpt_typical-subtyp"/>
</dbReference>
<evidence type="ECO:0000256" key="4">
    <source>
        <dbReference type="ARBA" id="ARBA00022614"/>
    </source>
</evidence>
<keyword evidence="4" id="KW-0433">Leucine-rich repeat</keyword>
<organism evidence="16 17">
    <name type="scientific">Cannabis sativa</name>
    <name type="common">Hemp</name>
    <name type="synonym">Marijuana</name>
    <dbReference type="NCBI Taxonomy" id="3483"/>
    <lineage>
        <taxon>Eukaryota</taxon>
        <taxon>Viridiplantae</taxon>
        <taxon>Streptophyta</taxon>
        <taxon>Embryophyta</taxon>
        <taxon>Tracheophyta</taxon>
        <taxon>Spermatophyta</taxon>
        <taxon>Magnoliopsida</taxon>
        <taxon>eudicotyledons</taxon>
        <taxon>Gunneridae</taxon>
        <taxon>Pentapetalae</taxon>
        <taxon>rosids</taxon>
        <taxon>fabids</taxon>
        <taxon>Rosales</taxon>
        <taxon>Cannabaceae</taxon>
        <taxon>Cannabis</taxon>
    </lineage>
</organism>
<keyword evidence="5 12" id="KW-0812">Transmembrane</keyword>
<comment type="caution">
    <text evidence="16">The sequence shown here is derived from an EMBL/GenBank/DDBJ whole genome shotgun (WGS) entry which is preliminary data.</text>
</comment>
<name>A0A7J6G7W0_CANSA</name>
<evidence type="ECO:0000256" key="1">
    <source>
        <dbReference type="ARBA" id="ARBA00004251"/>
    </source>
</evidence>
<dbReference type="FunFam" id="3.80.10.10:FF:000111">
    <property type="entry name" value="LRR receptor-like serine/threonine-protein kinase ERECTA"/>
    <property type="match status" value="1"/>
</dbReference>
<evidence type="ECO:0000256" key="12">
    <source>
        <dbReference type="SAM" id="Phobius"/>
    </source>
</evidence>
<evidence type="ECO:0000256" key="2">
    <source>
        <dbReference type="ARBA" id="ARBA00009592"/>
    </source>
</evidence>
<keyword evidence="3" id="KW-1003">Cell membrane</keyword>
<evidence type="ECO:0000256" key="11">
    <source>
        <dbReference type="ARBA" id="ARBA00023180"/>
    </source>
</evidence>
<evidence type="ECO:0000313" key="16">
    <source>
        <dbReference type="EMBL" id="KAF4379066.1"/>
    </source>
</evidence>
<evidence type="ECO:0000256" key="3">
    <source>
        <dbReference type="ARBA" id="ARBA00022475"/>
    </source>
</evidence>
<keyword evidence="6 13" id="KW-0732">Signal</keyword>
<dbReference type="Gene3D" id="3.80.10.10">
    <property type="entry name" value="Ribonuclease Inhibitor"/>
    <property type="match status" value="4"/>
</dbReference>
<keyword evidence="11" id="KW-0325">Glycoprotein</keyword>
<dbReference type="PRINTS" id="PR00019">
    <property type="entry name" value="LEURICHRPT"/>
</dbReference>
<dbReference type="SMART" id="SM00369">
    <property type="entry name" value="LRR_TYP"/>
    <property type="match status" value="11"/>
</dbReference>
<feature type="transmembrane region" description="Helical" evidence="12">
    <location>
        <begin position="978"/>
        <end position="1000"/>
    </location>
</feature>
<accession>A0A7J6G7W0</accession>
<dbReference type="Pfam" id="PF23598">
    <property type="entry name" value="LRR_14"/>
    <property type="match status" value="1"/>
</dbReference>